<dbReference type="Pfam" id="PF04055">
    <property type="entry name" value="Radical_SAM"/>
    <property type="match status" value="1"/>
</dbReference>
<dbReference type="InterPro" id="IPR006638">
    <property type="entry name" value="Elp3/MiaA/NifB-like_rSAM"/>
</dbReference>
<dbReference type="Proteomes" id="UP000308489">
    <property type="component" value="Chromosome 1"/>
</dbReference>
<protein>
    <submittedName>
        <fullName evidence="2">Coproporphyrinogen III oxidase</fullName>
        <ecNumber evidence="2">1.3.99.22</ecNumber>
    </submittedName>
</protein>
<dbReference type="KEGG" id="hhw:NCTC503_01950"/>
<dbReference type="EC" id="1.3.99.22" evidence="2"/>
<dbReference type="PROSITE" id="PS51918">
    <property type="entry name" value="RADICAL_SAM"/>
    <property type="match status" value="1"/>
</dbReference>
<feature type="domain" description="Radical SAM core" evidence="1">
    <location>
        <begin position="153"/>
        <end position="395"/>
    </location>
</feature>
<gene>
    <name evidence="2" type="primary">hemZ_2</name>
    <name evidence="2" type="ORF">NCTC503_01950</name>
</gene>
<dbReference type="AlphaFoldDB" id="A0A4U9RLX9"/>
<dbReference type="InterPro" id="IPR007197">
    <property type="entry name" value="rSAM"/>
</dbReference>
<dbReference type="CDD" id="cd01335">
    <property type="entry name" value="Radical_SAM"/>
    <property type="match status" value="1"/>
</dbReference>
<keyword evidence="2" id="KW-0560">Oxidoreductase</keyword>
<keyword evidence="3" id="KW-1185">Reference proteome</keyword>
<dbReference type="SMART" id="SM00729">
    <property type="entry name" value="Elp3"/>
    <property type="match status" value="1"/>
</dbReference>
<dbReference type="InterPro" id="IPR058240">
    <property type="entry name" value="rSAM_sf"/>
</dbReference>
<sequence>MLRVLENDVTSKVELRVKLNDFNYRYDVYQMINIFLPFKNIVFQDENPDFEVIIEENYVMVKSESMDRIFKFEDELKLKQEVKKSVFKYFEELTGKFMPWGTLIGIRPSKIAMSMLIEGVSEEDIIKYFKNVYISSKEKAELCIEVAKREMKYIKPKNEKVSIYIGMPFCPTRCLYCSFAANPIVGFKKEIIEDYLNALKKEIEAISSYLKKRNLKLETLYFGGGTPTSINDDQFEDLMKYIHKFFIQDFNVKEVTVECGRPDSITYKKLETMKKYEVTRISINPQTMSDNTLKLIGRNHNSCDILKVFKLARELQFKDINMDIIVGLPGEKLSDVQKTCSHIKELKPDSFTVHGLSVKRASRLYENIINNIKYELATQNELNLMFKETELLAQDLQMKPYYMYRQKNMVGNMENIGYSKEGKESIYNIEMMEDKQTVVALGADAVTKVVYLESGKIERFGNVKDVKEYINRINEMIEKKIELLDNLYV</sequence>
<dbReference type="SFLD" id="SFLDF00310">
    <property type="entry name" value="oxygen-independent_coproporphy"/>
    <property type="match status" value="1"/>
</dbReference>
<proteinExistence type="predicted"/>
<accession>A0A4U9RLX9</accession>
<dbReference type="RefSeq" id="WP_138210536.1">
    <property type="nucleotide sequence ID" value="NZ_CBCRUQ010000003.1"/>
</dbReference>
<dbReference type="EMBL" id="LR590481">
    <property type="protein sequence ID" value="VTQ92401.1"/>
    <property type="molecule type" value="Genomic_DNA"/>
</dbReference>
<dbReference type="GO" id="GO:0016491">
    <property type="term" value="F:oxidoreductase activity"/>
    <property type="evidence" value="ECO:0007669"/>
    <property type="project" value="UniProtKB-KW"/>
</dbReference>
<dbReference type="NCBIfam" id="TIGR03994">
    <property type="entry name" value="rSAM_HemZ"/>
    <property type="match status" value="1"/>
</dbReference>
<dbReference type="NCBIfam" id="NF006060">
    <property type="entry name" value="PRK08207.1-3"/>
    <property type="match status" value="1"/>
</dbReference>
<dbReference type="GO" id="GO:0006779">
    <property type="term" value="P:porphyrin-containing compound biosynthetic process"/>
    <property type="evidence" value="ECO:0007669"/>
    <property type="project" value="TreeGrafter"/>
</dbReference>
<dbReference type="InterPro" id="IPR023404">
    <property type="entry name" value="rSAM_horseshoe"/>
</dbReference>
<dbReference type="OrthoDB" id="9808022at2"/>
<evidence type="ECO:0000313" key="3">
    <source>
        <dbReference type="Proteomes" id="UP000308489"/>
    </source>
</evidence>
<dbReference type="SFLD" id="SFLDS00029">
    <property type="entry name" value="Radical_SAM"/>
    <property type="match status" value="1"/>
</dbReference>
<dbReference type="PANTHER" id="PTHR13932:SF1">
    <property type="entry name" value="OXYGEN-INDEPENDENT COPROPORPHYRINOGEN-III OXIDASE-LIKE PROTEIN HEMZ"/>
    <property type="match status" value="1"/>
</dbReference>
<dbReference type="GO" id="GO:0005737">
    <property type="term" value="C:cytoplasm"/>
    <property type="evidence" value="ECO:0007669"/>
    <property type="project" value="TreeGrafter"/>
</dbReference>
<evidence type="ECO:0000259" key="1">
    <source>
        <dbReference type="PROSITE" id="PS51918"/>
    </source>
</evidence>
<reference evidence="2 3" key="1">
    <citation type="submission" date="2019-05" db="EMBL/GenBank/DDBJ databases">
        <authorList>
            <consortium name="Pathogen Informatics"/>
        </authorList>
    </citation>
    <scope>NUCLEOTIDE SEQUENCE [LARGE SCALE GENOMIC DNA]</scope>
    <source>
        <strain evidence="2 3">NCTC503</strain>
    </source>
</reference>
<dbReference type="PANTHER" id="PTHR13932">
    <property type="entry name" value="COPROPORPHYRINIGEN III OXIDASE"/>
    <property type="match status" value="1"/>
</dbReference>
<organism evidence="2 3">
    <name type="scientific">Hathewaya histolytica</name>
    <name type="common">Clostridium histolyticum</name>
    <dbReference type="NCBI Taxonomy" id="1498"/>
    <lineage>
        <taxon>Bacteria</taxon>
        <taxon>Bacillati</taxon>
        <taxon>Bacillota</taxon>
        <taxon>Clostridia</taxon>
        <taxon>Eubacteriales</taxon>
        <taxon>Clostridiaceae</taxon>
        <taxon>Hathewaya</taxon>
    </lineage>
</organism>
<dbReference type="GO" id="GO:0051539">
    <property type="term" value="F:4 iron, 4 sulfur cluster binding"/>
    <property type="evidence" value="ECO:0007669"/>
    <property type="project" value="TreeGrafter"/>
</dbReference>
<dbReference type="InterPro" id="IPR023995">
    <property type="entry name" value="HemZ"/>
</dbReference>
<dbReference type="SUPFAM" id="SSF102114">
    <property type="entry name" value="Radical SAM enzymes"/>
    <property type="match status" value="1"/>
</dbReference>
<name>A0A4U9RLX9_HATHI</name>
<dbReference type="Gene3D" id="3.80.30.20">
    <property type="entry name" value="tm_1862 like domain"/>
    <property type="match status" value="1"/>
</dbReference>
<dbReference type="InterPro" id="IPR034505">
    <property type="entry name" value="Coproporphyrinogen-III_oxidase"/>
</dbReference>
<dbReference type="SFLD" id="SFLDG01082">
    <property type="entry name" value="B12-binding_domain_containing"/>
    <property type="match status" value="1"/>
</dbReference>
<evidence type="ECO:0000313" key="2">
    <source>
        <dbReference type="EMBL" id="VTQ92401.1"/>
    </source>
</evidence>
<dbReference type="SFLD" id="SFLDG01065">
    <property type="entry name" value="anaerobic_coproporphyrinogen-I"/>
    <property type="match status" value="1"/>
</dbReference>